<dbReference type="Proteomes" id="UP001201020">
    <property type="component" value="Chromosome"/>
</dbReference>
<proteinExistence type="predicted"/>
<keyword evidence="1" id="KW-0472">Membrane</keyword>
<accession>A0A9Y1FLS0</accession>
<dbReference type="EMBL" id="CP084166">
    <property type="protein sequence ID" value="UJG40858.1"/>
    <property type="molecule type" value="Genomic_DNA"/>
</dbReference>
<keyword evidence="1" id="KW-0812">Transmembrane</keyword>
<feature type="transmembrane region" description="Helical" evidence="1">
    <location>
        <begin position="122"/>
        <end position="143"/>
    </location>
</feature>
<feature type="transmembrane region" description="Helical" evidence="1">
    <location>
        <begin position="32"/>
        <end position="56"/>
    </location>
</feature>
<sequence>MNRSKSDNGSKLDDDKKFSEYRVYDGKKLTPILLKLGIEAIIMAFFTLIFVLIFLFASPKLRDNKILIYDLLIAISGIFLCFIAGTSCFISLILVLRKLIKMNNQSKAQEMLNSLTIKTLDLYLLIIGIIVTLIGFILFFIHLF</sequence>
<reference evidence="2" key="1">
    <citation type="journal article" date="2022" name="Nat. Microbiol.">
        <title>Unique mobile elements and scalable gene flow at the prokaryote-eukaryote boundary revealed by circularized Asgard archaea genomes.</title>
        <authorList>
            <person name="Wu F."/>
            <person name="Speth D.R."/>
            <person name="Philosof A."/>
            <person name="Cremiere A."/>
            <person name="Narayanan A."/>
            <person name="Barco R.A."/>
            <person name="Connon S.A."/>
            <person name="Amend J.P."/>
            <person name="Antoshechkin I.A."/>
            <person name="Orphan V.J."/>
        </authorList>
    </citation>
    <scope>NUCLEOTIDE SEQUENCE</scope>
    <source>
        <strain evidence="2">PM71</strain>
    </source>
</reference>
<evidence type="ECO:0000313" key="2">
    <source>
        <dbReference type="EMBL" id="UJG40858.1"/>
    </source>
</evidence>
<dbReference type="AlphaFoldDB" id="A0A9Y1FLS0"/>
<protein>
    <submittedName>
        <fullName evidence="2">Uncharacterized protein</fullName>
    </submittedName>
</protein>
<gene>
    <name evidence="2" type="ORF">K9W45_00020</name>
</gene>
<organism evidence="2">
    <name type="scientific">Candidatus Heimdallarchaeum aukensis</name>
    <dbReference type="NCBI Taxonomy" id="2876573"/>
    <lineage>
        <taxon>Archaea</taxon>
        <taxon>Promethearchaeati</taxon>
        <taxon>Candidatus Heimdallarchaeota</taxon>
        <taxon>Candidatus Heimdallarchaeia (ex Rinke et al. 2021) (nom. nud.)</taxon>
        <taxon>Candidatus Heimdallarchaeales</taxon>
        <taxon>Candidatus Heimdallarchaeaceae</taxon>
        <taxon>Candidatus Heimdallarchaeum</taxon>
    </lineage>
</organism>
<keyword evidence="1" id="KW-1133">Transmembrane helix</keyword>
<name>A0A9Y1FLS0_9ARCH</name>
<feature type="transmembrane region" description="Helical" evidence="1">
    <location>
        <begin position="68"/>
        <end position="96"/>
    </location>
</feature>
<evidence type="ECO:0000256" key="1">
    <source>
        <dbReference type="SAM" id="Phobius"/>
    </source>
</evidence>